<gene>
    <name evidence="2" type="ORF">PARMNEM_LOCUS8404</name>
</gene>
<accession>A0AAV1KZP8</accession>
<evidence type="ECO:0000313" key="2">
    <source>
        <dbReference type="EMBL" id="CAK1587644.1"/>
    </source>
</evidence>
<proteinExistence type="predicted"/>
<keyword evidence="1" id="KW-0175">Coiled coil</keyword>
<sequence length="299" mass="35839">MTPREHREAKKKWKEYCTKYRNKKKVLSNITNMYMRDNTPDSDVSNSSQMPTAEVVEVIRQTNYKEKLLRYNTKKEKDKEIRVLKKKLLKYKKRLSRLKKKAITERKDTPNTKLLKMADTPKSRKDLVKKALFGEVLKEQLQENFSEMKTLREKRLLAKVVLGKIVDKYKLWRMKDTGVITYKRIKKAKMTHKQVRKPKVSHECVRVVVNFYEDDSNSRLGAGKKEFITRKAERKQKRYMLDSLLGLYKKFQHQKSNFKLSYQTFCRLRPFWIVIPKINKRDTCLCINHANIDFINSFM</sequence>
<keyword evidence="3" id="KW-1185">Reference proteome</keyword>
<evidence type="ECO:0000313" key="3">
    <source>
        <dbReference type="Proteomes" id="UP001314205"/>
    </source>
</evidence>
<protein>
    <submittedName>
        <fullName evidence="2">Uncharacterized protein</fullName>
    </submittedName>
</protein>
<dbReference type="Proteomes" id="UP001314205">
    <property type="component" value="Unassembled WGS sequence"/>
</dbReference>
<dbReference type="EMBL" id="CAVLGL010000082">
    <property type="protein sequence ID" value="CAK1587644.1"/>
    <property type="molecule type" value="Genomic_DNA"/>
</dbReference>
<dbReference type="AlphaFoldDB" id="A0AAV1KZP8"/>
<evidence type="ECO:0000256" key="1">
    <source>
        <dbReference type="SAM" id="Coils"/>
    </source>
</evidence>
<reference evidence="2 3" key="1">
    <citation type="submission" date="2023-11" db="EMBL/GenBank/DDBJ databases">
        <authorList>
            <person name="Hedman E."/>
            <person name="Englund M."/>
            <person name="Stromberg M."/>
            <person name="Nyberg Akerstrom W."/>
            <person name="Nylinder S."/>
            <person name="Jareborg N."/>
            <person name="Kallberg Y."/>
            <person name="Kronander E."/>
        </authorList>
    </citation>
    <scope>NUCLEOTIDE SEQUENCE [LARGE SCALE GENOMIC DNA]</scope>
</reference>
<name>A0AAV1KZP8_9NEOP</name>
<organism evidence="2 3">
    <name type="scientific">Parnassius mnemosyne</name>
    <name type="common">clouded apollo</name>
    <dbReference type="NCBI Taxonomy" id="213953"/>
    <lineage>
        <taxon>Eukaryota</taxon>
        <taxon>Metazoa</taxon>
        <taxon>Ecdysozoa</taxon>
        <taxon>Arthropoda</taxon>
        <taxon>Hexapoda</taxon>
        <taxon>Insecta</taxon>
        <taxon>Pterygota</taxon>
        <taxon>Neoptera</taxon>
        <taxon>Endopterygota</taxon>
        <taxon>Lepidoptera</taxon>
        <taxon>Glossata</taxon>
        <taxon>Ditrysia</taxon>
        <taxon>Papilionoidea</taxon>
        <taxon>Papilionidae</taxon>
        <taxon>Parnassiinae</taxon>
        <taxon>Parnassini</taxon>
        <taxon>Parnassius</taxon>
        <taxon>Driopa</taxon>
    </lineage>
</organism>
<feature type="coiled-coil region" evidence="1">
    <location>
        <begin position="74"/>
        <end position="101"/>
    </location>
</feature>
<comment type="caution">
    <text evidence="2">The sequence shown here is derived from an EMBL/GenBank/DDBJ whole genome shotgun (WGS) entry which is preliminary data.</text>
</comment>